<keyword evidence="3" id="KW-1133">Transmembrane helix</keyword>
<accession>H3DCM3</accession>
<dbReference type="InterPro" id="IPR036179">
    <property type="entry name" value="Ig-like_dom_sf"/>
</dbReference>
<protein>
    <submittedName>
        <fullName evidence="5">Si:ch211-180a12.2</fullName>
    </submittedName>
</protein>
<evidence type="ECO:0000256" key="2">
    <source>
        <dbReference type="SAM" id="MobiDB-lite"/>
    </source>
</evidence>
<dbReference type="GeneTree" id="ENSGT00940000167101"/>
<dbReference type="HOGENOM" id="CLU_007313_0_0_1"/>
<feature type="domain" description="Ig-like" evidence="4">
    <location>
        <begin position="1031"/>
        <end position="1126"/>
    </location>
</feature>
<evidence type="ECO:0000256" key="1">
    <source>
        <dbReference type="ARBA" id="ARBA00023319"/>
    </source>
</evidence>
<feature type="domain" description="Ig-like" evidence="4">
    <location>
        <begin position="123"/>
        <end position="216"/>
    </location>
</feature>
<dbReference type="InterPro" id="IPR007110">
    <property type="entry name" value="Ig-like_dom"/>
</dbReference>
<dbReference type="SMART" id="SM00407">
    <property type="entry name" value="IGc1"/>
    <property type="match status" value="5"/>
</dbReference>
<feature type="compositionally biased region" description="Acidic residues" evidence="2">
    <location>
        <begin position="835"/>
        <end position="850"/>
    </location>
</feature>
<dbReference type="SMART" id="SM00409">
    <property type="entry name" value="IG"/>
    <property type="match status" value="6"/>
</dbReference>
<dbReference type="CDD" id="cd00098">
    <property type="entry name" value="IgC1"/>
    <property type="match status" value="4"/>
</dbReference>
<evidence type="ECO:0000313" key="6">
    <source>
        <dbReference type="Proteomes" id="UP000007303"/>
    </source>
</evidence>
<reference evidence="5" key="3">
    <citation type="submission" date="2025-09" db="UniProtKB">
        <authorList>
            <consortium name="Ensembl"/>
        </authorList>
    </citation>
    <scope>IDENTIFICATION</scope>
</reference>
<keyword evidence="3" id="KW-0472">Membrane</keyword>
<keyword evidence="3" id="KW-0812">Transmembrane</keyword>
<feature type="domain" description="Ig-like" evidence="4">
    <location>
        <begin position="934"/>
        <end position="1027"/>
    </location>
</feature>
<feature type="domain" description="Ig-like" evidence="4">
    <location>
        <begin position="220"/>
        <end position="315"/>
    </location>
</feature>
<dbReference type="AlphaFoldDB" id="H3DCM3"/>
<reference evidence="6" key="1">
    <citation type="journal article" date="2004" name="Nature">
        <title>Genome duplication in the teleost fish Tetraodon nigroviridis reveals the early vertebrate proto-karyotype.</title>
        <authorList>
            <person name="Jaillon O."/>
            <person name="Aury J.-M."/>
            <person name="Brunet F."/>
            <person name="Petit J.-L."/>
            <person name="Stange-Thomann N."/>
            <person name="Mauceli E."/>
            <person name="Bouneau L."/>
            <person name="Fischer C."/>
            <person name="Ozouf-Costaz C."/>
            <person name="Bernot A."/>
            <person name="Nicaud S."/>
            <person name="Jaffe D."/>
            <person name="Fisher S."/>
            <person name="Lutfalla G."/>
            <person name="Dossat C."/>
            <person name="Segurens B."/>
            <person name="Dasilva C."/>
            <person name="Salanoubat M."/>
            <person name="Levy M."/>
            <person name="Boudet N."/>
            <person name="Castellano S."/>
            <person name="Anthouard V."/>
            <person name="Jubin C."/>
            <person name="Castelli V."/>
            <person name="Katinka M."/>
            <person name="Vacherie B."/>
            <person name="Biemont C."/>
            <person name="Skalli Z."/>
            <person name="Cattolico L."/>
            <person name="Poulain J."/>
            <person name="De Berardinis V."/>
            <person name="Cruaud C."/>
            <person name="Duprat S."/>
            <person name="Brottier P."/>
            <person name="Coutanceau J.-P."/>
            <person name="Gouzy J."/>
            <person name="Parra G."/>
            <person name="Lardier G."/>
            <person name="Chapple C."/>
            <person name="McKernan K.J."/>
            <person name="McEwan P."/>
            <person name="Bosak S."/>
            <person name="Kellis M."/>
            <person name="Volff J.-N."/>
            <person name="Guigo R."/>
            <person name="Zody M.C."/>
            <person name="Mesirov J."/>
            <person name="Lindblad-Toh K."/>
            <person name="Birren B."/>
            <person name="Nusbaum C."/>
            <person name="Kahn D."/>
            <person name="Robinson-Rechavi M."/>
            <person name="Laudet V."/>
            <person name="Schachter V."/>
            <person name="Quetier F."/>
            <person name="Saurin W."/>
            <person name="Scarpelli C."/>
            <person name="Wincker P."/>
            <person name="Lander E.S."/>
            <person name="Weissenbach J."/>
            <person name="Roest Crollius H."/>
        </authorList>
    </citation>
    <scope>NUCLEOTIDE SEQUENCE [LARGE SCALE GENOMIC DNA]</scope>
</reference>
<sequence length="1231" mass="136830">MNDYLFVSLFVLTASPTEIQSRPNVNASLPCIVIAPPDLFWVDKSLISVSWISNGSAIASFRNESSTIKEGFSWDKSVFVSGDFSLTVLRASLDLQGLYECNVGYNSTILHSYNVTFSILASPTLFVPQQWVVLEKENQLRCHAEGFYPPPVSFSWTRDGKVIQPPYTTESHLTPDGYYTAAGNLTIYPSREDQNVTFGCNVWHNGSNWELNFKLNITYPASVRLSVLPSHSSNNPLTLSCDVKSFYPEEVSVTFLQNGTVLPNPPGTEQIPGGLYTTSRYYTLSSRQREQGGLVQCVVRQPGVEHPVSSSANLDKLDAKGEPPLLTKSAKASVAMMCISLVLVFLLCFGFSWRRRDEKQKSLNVSGVILPPRVTVGQKGRVTVSIEGRRVDRVQTAWFLNDTPISDTSHNASEKGRLLPSRGEMGYYKMHTLGPLHSSGSATQQLISSLTFIPQISIHKGAVFKCQVSYMGKDKIVVERVSEKFTILSAPEVSEIQLAESHNDSDLISMTVRATYFHPDVITFRWFCQGGELSPVASQASSSPRPDSEGFFSAYSQCKLPKSELEKGSTKVWVSVHHIALKQPITRETRGFVKRPCVSEIIGFTTSTDQTVNLGCEITDFYPANVSVTWLKLRDGDHDNEEEEEVIEGGEIWGPVQTHPRLYRATATLKRRATNLGIKERGGGVICRVEHCSLPEPIERHWKNFEPVAPTIPPSISVCWSSEGVGVFSLLLKGGYPKPKILWAAGGPTLSQLVSSETEEIGDDGQRELKSVCALETSTSPPNQTSKQLKKKNSLTIKTKDAVADPSTKGIKYIDERVDGENNNINREDETKLDLDDDSDRESEQDEDKDEGALHINRVNLRSWVIENERARLRVCVEITHPTLKLPVYRTWTDFSLTVLRASLDLQGLYECNVGYNSTILHSYNVTFSILASPTLFVPQQWVVLEKENQLRCHAEGFYPPPVSFSWTRDGKVIQPPYTTESHLTPDGYYTAAGNLTIYPSREDQNVTFGCNVWHNGSNWELNFKLNITYPASVRLSVLPSHSSNNPLTLSCDVKSFYPEEVSVTFLQNGTVLPNPPGTEQIPGGLYTTSRYYTLSSRQREQGGLVQCVVRQPGVEHPVSSSANLDKLDAKGEPPLLTKSAKASVAMMCISLVLVFLLCFGFSWRRRDEKQKSLNVSGVILPPRVTVGQKGRVTVSIEGRRVDRVQTAWFLNDTPISDTSHNGRSTMVVLT</sequence>
<dbReference type="InterPro" id="IPR003597">
    <property type="entry name" value="Ig_C1-set"/>
</dbReference>
<feature type="compositionally biased region" description="Basic and acidic residues" evidence="2">
    <location>
        <begin position="821"/>
        <end position="834"/>
    </location>
</feature>
<dbReference type="Pfam" id="PF07654">
    <property type="entry name" value="C1-set"/>
    <property type="match status" value="5"/>
</dbReference>
<dbReference type="PROSITE" id="PS50835">
    <property type="entry name" value="IG_LIKE"/>
    <property type="match status" value="6"/>
</dbReference>
<name>H3DCM3_TETNG</name>
<dbReference type="InterPro" id="IPR003599">
    <property type="entry name" value="Ig_sub"/>
</dbReference>
<dbReference type="Gene3D" id="2.60.40.10">
    <property type="entry name" value="Immunoglobulins"/>
    <property type="match status" value="8"/>
</dbReference>
<dbReference type="PANTHER" id="PTHR23411">
    <property type="entry name" value="TAPASIN"/>
    <property type="match status" value="1"/>
</dbReference>
<dbReference type="InParanoid" id="H3DCM3"/>
<evidence type="ECO:0000313" key="5">
    <source>
        <dbReference type="Ensembl" id="ENSTNIP00000018266.1"/>
    </source>
</evidence>
<dbReference type="Ensembl" id="ENSTNIT00000018491.1">
    <property type="protein sequence ID" value="ENSTNIP00000018266.1"/>
    <property type="gene ID" value="ENSTNIG00000015209.1"/>
</dbReference>
<evidence type="ECO:0000256" key="3">
    <source>
        <dbReference type="SAM" id="Phobius"/>
    </source>
</evidence>
<feature type="transmembrane region" description="Helical" evidence="3">
    <location>
        <begin position="1145"/>
        <end position="1164"/>
    </location>
</feature>
<feature type="domain" description="Ig-like" evidence="4">
    <location>
        <begin position="8"/>
        <end position="116"/>
    </location>
</feature>
<dbReference type="Proteomes" id="UP000007303">
    <property type="component" value="Unassembled WGS sequence"/>
</dbReference>
<feature type="region of interest" description="Disordered" evidence="2">
    <location>
        <begin position="821"/>
        <end position="852"/>
    </location>
</feature>
<dbReference type="InterPro" id="IPR013783">
    <property type="entry name" value="Ig-like_fold"/>
</dbReference>
<feature type="domain" description="Ig-like" evidence="4">
    <location>
        <begin position="596"/>
        <end position="691"/>
    </location>
</feature>
<proteinExistence type="predicted"/>
<evidence type="ECO:0000259" key="4">
    <source>
        <dbReference type="PROSITE" id="PS50835"/>
    </source>
</evidence>
<reference evidence="5" key="2">
    <citation type="submission" date="2025-08" db="UniProtKB">
        <authorList>
            <consortium name="Ensembl"/>
        </authorList>
    </citation>
    <scope>IDENTIFICATION</scope>
</reference>
<keyword evidence="6" id="KW-1185">Reference proteome</keyword>
<dbReference type="SUPFAM" id="SSF48726">
    <property type="entry name" value="Immunoglobulin"/>
    <property type="match status" value="7"/>
</dbReference>
<organism evidence="5 6">
    <name type="scientific">Tetraodon nigroviridis</name>
    <name type="common">Spotted green pufferfish</name>
    <name type="synonym">Chelonodon nigroviridis</name>
    <dbReference type="NCBI Taxonomy" id="99883"/>
    <lineage>
        <taxon>Eukaryota</taxon>
        <taxon>Metazoa</taxon>
        <taxon>Chordata</taxon>
        <taxon>Craniata</taxon>
        <taxon>Vertebrata</taxon>
        <taxon>Euteleostomi</taxon>
        <taxon>Actinopterygii</taxon>
        <taxon>Neopterygii</taxon>
        <taxon>Teleostei</taxon>
        <taxon>Neoteleostei</taxon>
        <taxon>Acanthomorphata</taxon>
        <taxon>Eupercaria</taxon>
        <taxon>Tetraodontiformes</taxon>
        <taxon>Tetradontoidea</taxon>
        <taxon>Tetraodontidae</taxon>
        <taxon>Tetraodon</taxon>
    </lineage>
</organism>
<dbReference type="InterPro" id="IPR050380">
    <property type="entry name" value="Immune_Resp_Modulators"/>
</dbReference>
<keyword evidence="1" id="KW-0393">Immunoglobulin domain</keyword>